<name>A0A8R7RHD2_TRIUA</name>
<dbReference type="Pfam" id="PF23622">
    <property type="entry name" value="LRR_At1g61320_AtMIF1"/>
    <property type="match status" value="1"/>
</dbReference>
<dbReference type="InterPro" id="IPR032675">
    <property type="entry name" value="LRR_dom_sf"/>
</dbReference>
<sequence>MRGDDHLKIGRAVAFAMATQKVDAAEFDVLTKDIYYRRTDADLLHSANLFNNFIVECPDAFAGLTRLHLQNLRFGESDIPNILATCKRLESLRKLPVLHVEHARLVELIFAYPKFSTVELGCLPKLRRMTLHRWIFDNLDNPLILGHVPQLSKLTLAHAFIINRTLKLSQLLVNVPSISDLHLDFQSEKVWVLPECPKVLAPVLGKLRRVNLNNLPEECDITWTMFLLEATPSLEELCITVWDHKCQLESQKSYSQKTDVKWEPSTADFKHNNLSRLTIYGFQPNDNFMGYVRRVTEAAENIREVSLHDRKVC</sequence>
<organism evidence="2 3">
    <name type="scientific">Triticum urartu</name>
    <name type="common">Red wild einkorn</name>
    <name type="synonym">Crithodium urartu</name>
    <dbReference type="NCBI Taxonomy" id="4572"/>
    <lineage>
        <taxon>Eukaryota</taxon>
        <taxon>Viridiplantae</taxon>
        <taxon>Streptophyta</taxon>
        <taxon>Embryophyta</taxon>
        <taxon>Tracheophyta</taxon>
        <taxon>Spermatophyta</taxon>
        <taxon>Magnoliopsida</taxon>
        <taxon>Liliopsida</taxon>
        <taxon>Poales</taxon>
        <taxon>Poaceae</taxon>
        <taxon>BOP clade</taxon>
        <taxon>Pooideae</taxon>
        <taxon>Triticodae</taxon>
        <taxon>Triticeae</taxon>
        <taxon>Triticinae</taxon>
        <taxon>Triticum</taxon>
    </lineage>
</organism>
<dbReference type="Gene3D" id="3.80.10.10">
    <property type="entry name" value="Ribonuclease Inhibitor"/>
    <property type="match status" value="1"/>
</dbReference>
<dbReference type="InterPro" id="IPR044997">
    <property type="entry name" value="F-box_plant"/>
</dbReference>
<protein>
    <recommendedName>
        <fullName evidence="1">At1g61320/AtMIF1 LRR domain-containing protein</fullName>
    </recommendedName>
</protein>
<reference evidence="2" key="2">
    <citation type="submission" date="2022-06" db="UniProtKB">
        <authorList>
            <consortium name="EnsemblPlants"/>
        </authorList>
    </citation>
    <scope>IDENTIFICATION</scope>
</reference>
<evidence type="ECO:0000313" key="3">
    <source>
        <dbReference type="Proteomes" id="UP000015106"/>
    </source>
</evidence>
<dbReference type="InterPro" id="IPR055357">
    <property type="entry name" value="LRR_At1g61320_AtMIF1"/>
</dbReference>
<accession>A0A8R7RHD2</accession>
<keyword evidence="3" id="KW-1185">Reference proteome</keyword>
<evidence type="ECO:0000259" key="1">
    <source>
        <dbReference type="Pfam" id="PF23622"/>
    </source>
</evidence>
<dbReference type="PANTHER" id="PTHR32153">
    <property type="entry name" value="OJ000223_09.16 PROTEIN"/>
    <property type="match status" value="1"/>
</dbReference>
<proteinExistence type="predicted"/>
<dbReference type="SUPFAM" id="SSF52058">
    <property type="entry name" value="L domain-like"/>
    <property type="match status" value="1"/>
</dbReference>
<dbReference type="AlphaFoldDB" id="A0A8R7RHD2"/>
<reference evidence="3" key="1">
    <citation type="journal article" date="2013" name="Nature">
        <title>Draft genome of the wheat A-genome progenitor Triticum urartu.</title>
        <authorList>
            <person name="Ling H.Q."/>
            <person name="Zhao S."/>
            <person name="Liu D."/>
            <person name="Wang J."/>
            <person name="Sun H."/>
            <person name="Zhang C."/>
            <person name="Fan H."/>
            <person name="Li D."/>
            <person name="Dong L."/>
            <person name="Tao Y."/>
            <person name="Gao C."/>
            <person name="Wu H."/>
            <person name="Li Y."/>
            <person name="Cui Y."/>
            <person name="Guo X."/>
            <person name="Zheng S."/>
            <person name="Wang B."/>
            <person name="Yu K."/>
            <person name="Liang Q."/>
            <person name="Yang W."/>
            <person name="Lou X."/>
            <person name="Chen J."/>
            <person name="Feng M."/>
            <person name="Jian J."/>
            <person name="Zhang X."/>
            <person name="Luo G."/>
            <person name="Jiang Y."/>
            <person name="Liu J."/>
            <person name="Wang Z."/>
            <person name="Sha Y."/>
            <person name="Zhang B."/>
            <person name="Wu H."/>
            <person name="Tang D."/>
            <person name="Shen Q."/>
            <person name="Xue P."/>
            <person name="Zou S."/>
            <person name="Wang X."/>
            <person name="Liu X."/>
            <person name="Wang F."/>
            <person name="Yang Y."/>
            <person name="An X."/>
            <person name="Dong Z."/>
            <person name="Zhang K."/>
            <person name="Zhang X."/>
            <person name="Luo M.C."/>
            <person name="Dvorak J."/>
            <person name="Tong Y."/>
            <person name="Wang J."/>
            <person name="Yang H."/>
            <person name="Li Z."/>
            <person name="Wang D."/>
            <person name="Zhang A."/>
            <person name="Wang J."/>
        </authorList>
    </citation>
    <scope>NUCLEOTIDE SEQUENCE</scope>
    <source>
        <strain evidence="3">cv. G1812</strain>
    </source>
</reference>
<evidence type="ECO:0000313" key="2">
    <source>
        <dbReference type="EnsemblPlants" id="TuG1812U0000309100.01.T01"/>
    </source>
</evidence>
<dbReference type="Gramene" id="TuG1812U0000309100.01.T01">
    <property type="protein sequence ID" value="TuG1812U0000309100.01.T01"/>
    <property type="gene ID" value="TuG1812U0000309100.01"/>
</dbReference>
<dbReference type="Proteomes" id="UP000015106">
    <property type="component" value="Unassembled WGS sequence"/>
</dbReference>
<dbReference type="EnsemblPlants" id="TuG1812U0000309100.01.T01">
    <property type="protein sequence ID" value="TuG1812U0000309100.01.T01"/>
    <property type="gene ID" value="TuG1812U0000309100.01"/>
</dbReference>
<feature type="domain" description="At1g61320/AtMIF1 LRR" evidence="1">
    <location>
        <begin position="62"/>
        <end position="306"/>
    </location>
</feature>